<feature type="transmembrane region" description="Helical" evidence="1">
    <location>
        <begin position="115"/>
        <end position="138"/>
    </location>
</feature>
<dbReference type="KEGG" id="rtu:PR017_21655"/>
<gene>
    <name evidence="2" type="ORF">PR017_21655</name>
</gene>
<geneLocation type="plasmid" evidence="2 3">
    <name>pTi1078</name>
</geneLocation>
<reference evidence="3" key="2">
    <citation type="journal article" date="2023" name="MicrobiologyOpen">
        <title>Genomics of the tumorigenes clade of the family Rhizobiaceae and description of Rhizobium rhododendri sp. nov.</title>
        <authorList>
            <person name="Kuzmanovic N."/>
            <person name="diCenzo G.C."/>
            <person name="Bunk B."/>
            <person name="Sproeer C."/>
            <person name="Fruehling A."/>
            <person name="Neumann-Schaal M."/>
            <person name="Overmann J."/>
            <person name="Smalla K."/>
        </authorList>
    </citation>
    <scope>NUCLEOTIDE SEQUENCE [LARGE SCALE GENOMIC DNA]</scope>
    <source>
        <strain evidence="3">1078</strain>
        <plasmid evidence="3">pTi1078</plasmid>
    </source>
</reference>
<dbReference type="Proteomes" id="UP000249499">
    <property type="component" value="Plasmid pTi1078"/>
</dbReference>
<keyword evidence="1" id="KW-0472">Membrane</keyword>
<dbReference type="AlphaFoldDB" id="A0AAF1KQK7"/>
<feature type="transmembrane region" description="Helical" evidence="1">
    <location>
        <begin position="50"/>
        <end position="68"/>
    </location>
</feature>
<dbReference type="EMBL" id="CP117257">
    <property type="protein sequence ID" value="WFR98331.1"/>
    <property type="molecule type" value="Genomic_DNA"/>
</dbReference>
<dbReference type="RefSeq" id="WP_111219415.1">
    <property type="nucleotide sequence ID" value="NZ_CP117257.1"/>
</dbReference>
<evidence type="ECO:0000313" key="3">
    <source>
        <dbReference type="Proteomes" id="UP000249499"/>
    </source>
</evidence>
<accession>A0AAF1KQK7</accession>
<evidence type="ECO:0000256" key="1">
    <source>
        <dbReference type="SAM" id="Phobius"/>
    </source>
</evidence>
<reference evidence="2 3" key="1">
    <citation type="journal article" date="2018" name="Sci. Rep.">
        <title>Rhizobium tumorigenes sp. nov., a novel plant tumorigenic bacterium isolated from cane gall tumors on thornless blackberry.</title>
        <authorList>
            <person name="Kuzmanovi N."/>
            <person name="Smalla K."/>
            <person name="Gronow S."/>
            <person name="PuBawska J."/>
        </authorList>
    </citation>
    <scope>NUCLEOTIDE SEQUENCE [LARGE SCALE GENOMIC DNA]</scope>
    <source>
        <strain evidence="2 3">1078</strain>
    </source>
</reference>
<keyword evidence="3" id="KW-1185">Reference proteome</keyword>
<feature type="transmembrane region" description="Helical" evidence="1">
    <location>
        <begin position="80"/>
        <end position="103"/>
    </location>
</feature>
<name>A0AAF1KQK7_9HYPH</name>
<protein>
    <submittedName>
        <fullName evidence="2">Uncharacterized protein</fullName>
    </submittedName>
</protein>
<sequence length="156" mass="17633">MERLKEWAWWCWDLVGGWVHTVDHWFDVVFYPIEKASVSVVVRAWDLRSFLIGAGGVAFGVAGLYNTYLLSQDPSYNSGLLAGLMFIQLICLALSIFGLCLQFQDNQDGPIGMRASIFAGYMGYYFKTLFAGIVSVLAGTTEQMQWLWAKSNLLFY</sequence>
<keyword evidence="1" id="KW-0812">Transmembrane</keyword>
<proteinExistence type="predicted"/>
<evidence type="ECO:0000313" key="2">
    <source>
        <dbReference type="EMBL" id="WFR98331.1"/>
    </source>
</evidence>
<keyword evidence="2" id="KW-0614">Plasmid</keyword>
<organism evidence="2 3">
    <name type="scientific">Rhizobium tumorigenes</name>
    <dbReference type="NCBI Taxonomy" id="2041385"/>
    <lineage>
        <taxon>Bacteria</taxon>
        <taxon>Pseudomonadati</taxon>
        <taxon>Pseudomonadota</taxon>
        <taxon>Alphaproteobacteria</taxon>
        <taxon>Hyphomicrobiales</taxon>
        <taxon>Rhizobiaceae</taxon>
        <taxon>Rhizobium/Agrobacterium group</taxon>
        <taxon>Rhizobium</taxon>
    </lineage>
</organism>
<keyword evidence="1" id="KW-1133">Transmembrane helix</keyword>